<organism evidence="10 11">
    <name type="scientific">Ileibacterium valens</name>
    <dbReference type="NCBI Taxonomy" id="1862668"/>
    <lineage>
        <taxon>Bacteria</taxon>
        <taxon>Bacillati</taxon>
        <taxon>Bacillota</taxon>
        <taxon>Erysipelotrichia</taxon>
        <taxon>Erysipelotrichales</taxon>
        <taxon>Erysipelotrichaceae</taxon>
        <taxon>Ileibacterium</taxon>
    </lineage>
</organism>
<accession>A0A1U7NIX1</accession>
<dbReference type="GO" id="GO:0006355">
    <property type="term" value="P:regulation of DNA-templated transcription"/>
    <property type="evidence" value="ECO:0007669"/>
    <property type="project" value="InterPro"/>
</dbReference>
<evidence type="ECO:0000259" key="9">
    <source>
        <dbReference type="PROSITE" id="PS51755"/>
    </source>
</evidence>
<protein>
    <submittedName>
        <fullName evidence="10">DNA-binding response regulator</fullName>
    </submittedName>
</protein>
<dbReference type="PROSITE" id="PS51755">
    <property type="entry name" value="OMPR_PHOB"/>
    <property type="match status" value="1"/>
</dbReference>
<feature type="domain" description="Response regulatory" evidence="8">
    <location>
        <begin position="4"/>
        <end position="117"/>
    </location>
</feature>
<dbReference type="PROSITE" id="PS50110">
    <property type="entry name" value="RESPONSE_REGULATORY"/>
    <property type="match status" value="1"/>
</dbReference>
<dbReference type="RefSeq" id="WP_075817598.1">
    <property type="nucleotide sequence ID" value="NZ_CAPNHH010000136.1"/>
</dbReference>
<gene>
    <name evidence="10" type="ORF">BO222_01035</name>
</gene>
<dbReference type="GO" id="GO:0005829">
    <property type="term" value="C:cytosol"/>
    <property type="evidence" value="ECO:0007669"/>
    <property type="project" value="TreeGrafter"/>
</dbReference>
<evidence type="ECO:0000256" key="6">
    <source>
        <dbReference type="PROSITE-ProRule" id="PRU00169"/>
    </source>
</evidence>
<dbReference type="GO" id="GO:0000976">
    <property type="term" value="F:transcription cis-regulatory region binding"/>
    <property type="evidence" value="ECO:0007669"/>
    <property type="project" value="TreeGrafter"/>
</dbReference>
<feature type="domain" description="OmpR/PhoB-type" evidence="9">
    <location>
        <begin position="135"/>
        <end position="233"/>
    </location>
</feature>
<feature type="modified residue" description="4-aspartylphosphate" evidence="6">
    <location>
        <position position="53"/>
    </location>
</feature>
<dbReference type="EMBL" id="MPJW01000037">
    <property type="protein sequence ID" value="OLU42789.1"/>
    <property type="molecule type" value="Genomic_DNA"/>
</dbReference>
<keyword evidence="2" id="KW-0902">Two-component regulatory system</keyword>
<keyword evidence="3" id="KW-0805">Transcription regulation</keyword>
<dbReference type="InterPro" id="IPR011006">
    <property type="entry name" value="CheY-like_superfamily"/>
</dbReference>
<keyword evidence="1 6" id="KW-0597">Phosphoprotein</keyword>
<dbReference type="InterPro" id="IPR001867">
    <property type="entry name" value="OmpR/PhoB-type_DNA-bd"/>
</dbReference>
<evidence type="ECO:0000256" key="4">
    <source>
        <dbReference type="ARBA" id="ARBA00023125"/>
    </source>
</evidence>
<dbReference type="InterPro" id="IPR039420">
    <property type="entry name" value="WalR-like"/>
</dbReference>
<dbReference type="Pfam" id="PF00486">
    <property type="entry name" value="Trans_reg_C"/>
    <property type="match status" value="1"/>
</dbReference>
<dbReference type="GO" id="GO:0000156">
    <property type="term" value="F:phosphorelay response regulator activity"/>
    <property type="evidence" value="ECO:0007669"/>
    <property type="project" value="TreeGrafter"/>
</dbReference>
<reference evidence="10 11" key="1">
    <citation type="submission" date="2016-11" db="EMBL/GenBank/DDBJ databases">
        <title>Description of two novel members of the family Erysipelotrichaceae: Ileibacterium lipovorans gen. nov., sp. nov. and Dubosiella newyorkensis, gen. nov., sp. nov.</title>
        <authorList>
            <person name="Cox L.M."/>
            <person name="Sohn J."/>
            <person name="Tyrrell K.L."/>
            <person name="Citron D.M."/>
            <person name="Lawson P.A."/>
            <person name="Patel N.B."/>
            <person name="Iizumi T."/>
            <person name="Perez-Perez G.I."/>
            <person name="Goldstein E.J."/>
            <person name="Blaser M.J."/>
        </authorList>
    </citation>
    <scope>NUCLEOTIDE SEQUENCE [LARGE SCALE GENOMIC DNA]</scope>
    <source>
        <strain evidence="10 11">NYU-BL-A3</strain>
    </source>
</reference>
<dbReference type="Gene3D" id="3.40.50.2300">
    <property type="match status" value="1"/>
</dbReference>
<dbReference type="InterPro" id="IPR001789">
    <property type="entry name" value="Sig_transdc_resp-reg_receiver"/>
</dbReference>
<dbReference type="AlphaFoldDB" id="A0A1U7NIX1"/>
<sequence length="237" mass="27202">MEHTILVAEDEPGIREAIGIYLRSQGYTVLQAENGIQGLHLIRENDVHLAVVDIMMPEMDGITMVTELRKNYDFPVIFLSAKSEELDKINGLMIGADDYLTKPFASMELVARVRANLRRYEQILELKNTTPDLPQSVYRNGGLELNTMTKEVTVDGRSVHLTPKEFQILELFMKHPEQVFSAAQIYEAIWMEEAISTETITVHIRKLREKIEENPKKPVYIQVVWGLGYKLRKGESR</sequence>
<keyword evidence="11" id="KW-1185">Reference proteome</keyword>
<dbReference type="FunFam" id="3.40.50.2300:FF:000001">
    <property type="entry name" value="DNA-binding response regulator PhoB"/>
    <property type="match status" value="1"/>
</dbReference>
<evidence type="ECO:0000313" key="11">
    <source>
        <dbReference type="Proteomes" id="UP000186341"/>
    </source>
</evidence>
<dbReference type="InterPro" id="IPR016032">
    <property type="entry name" value="Sig_transdc_resp-reg_C-effctor"/>
</dbReference>
<comment type="caution">
    <text evidence="10">The sequence shown here is derived from an EMBL/GenBank/DDBJ whole genome shotgun (WGS) entry which is preliminary data.</text>
</comment>
<dbReference type="Proteomes" id="UP000186341">
    <property type="component" value="Unassembled WGS sequence"/>
</dbReference>
<dbReference type="PANTHER" id="PTHR48111">
    <property type="entry name" value="REGULATOR OF RPOS"/>
    <property type="match status" value="1"/>
</dbReference>
<dbReference type="CDD" id="cd17574">
    <property type="entry name" value="REC_OmpR"/>
    <property type="match status" value="1"/>
</dbReference>
<dbReference type="FunFam" id="1.10.10.10:FF:000018">
    <property type="entry name" value="DNA-binding response regulator ResD"/>
    <property type="match status" value="1"/>
</dbReference>
<dbReference type="PANTHER" id="PTHR48111:SF2">
    <property type="entry name" value="RESPONSE REGULATOR SAER"/>
    <property type="match status" value="1"/>
</dbReference>
<name>A0A1U7NIX1_9FIRM</name>
<dbReference type="SMART" id="SM00862">
    <property type="entry name" value="Trans_reg_C"/>
    <property type="match status" value="1"/>
</dbReference>
<evidence type="ECO:0000313" key="10">
    <source>
        <dbReference type="EMBL" id="OLU42789.1"/>
    </source>
</evidence>
<dbReference type="Gene3D" id="1.10.10.10">
    <property type="entry name" value="Winged helix-like DNA-binding domain superfamily/Winged helix DNA-binding domain"/>
    <property type="match status" value="1"/>
</dbReference>
<dbReference type="SUPFAM" id="SSF52172">
    <property type="entry name" value="CheY-like"/>
    <property type="match status" value="1"/>
</dbReference>
<keyword evidence="5" id="KW-0804">Transcription</keyword>
<dbReference type="SMART" id="SM00448">
    <property type="entry name" value="REC"/>
    <property type="match status" value="1"/>
</dbReference>
<dbReference type="GO" id="GO:0032993">
    <property type="term" value="C:protein-DNA complex"/>
    <property type="evidence" value="ECO:0007669"/>
    <property type="project" value="TreeGrafter"/>
</dbReference>
<dbReference type="SUPFAM" id="SSF46894">
    <property type="entry name" value="C-terminal effector domain of the bipartite response regulators"/>
    <property type="match status" value="1"/>
</dbReference>
<dbReference type="Gene3D" id="6.10.250.690">
    <property type="match status" value="1"/>
</dbReference>
<dbReference type="CDD" id="cd00383">
    <property type="entry name" value="trans_reg_C"/>
    <property type="match status" value="1"/>
</dbReference>
<evidence type="ECO:0000256" key="3">
    <source>
        <dbReference type="ARBA" id="ARBA00023015"/>
    </source>
</evidence>
<dbReference type="Pfam" id="PF00072">
    <property type="entry name" value="Response_reg"/>
    <property type="match status" value="1"/>
</dbReference>
<dbReference type="GeneID" id="82201831"/>
<dbReference type="InterPro" id="IPR036388">
    <property type="entry name" value="WH-like_DNA-bd_sf"/>
</dbReference>
<keyword evidence="4 7" id="KW-0238">DNA-binding</keyword>
<evidence type="ECO:0000256" key="7">
    <source>
        <dbReference type="PROSITE-ProRule" id="PRU01091"/>
    </source>
</evidence>
<proteinExistence type="predicted"/>
<dbReference type="OrthoDB" id="9790442at2"/>
<feature type="DNA-binding region" description="OmpR/PhoB-type" evidence="7">
    <location>
        <begin position="135"/>
        <end position="233"/>
    </location>
</feature>
<evidence type="ECO:0000256" key="2">
    <source>
        <dbReference type="ARBA" id="ARBA00023012"/>
    </source>
</evidence>
<evidence type="ECO:0000259" key="8">
    <source>
        <dbReference type="PROSITE" id="PS50110"/>
    </source>
</evidence>
<evidence type="ECO:0000256" key="1">
    <source>
        <dbReference type="ARBA" id="ARBA00022553"/>
    </source>
</evidence>
<evidence type="ECO:0000256" key="5">
    <source>
        <dbReference type="ARBA" id="ARBA00023163"/>
    </source>
</evidence>